<protein>
    <submittedName>
        <fullName evidence="1">810_t:CDS:1</fullName>
    </submittedName>
</protein>
<organism evidence="1 2">
    <name type="scientific">Scutellospora calospora</name>
    <dbReference type="NCBI Taxonomy" id="85575"/>
    <lineage>
        <taxon>Eukaryota</taxon>
        <taxon>Fungi</taxon>
        <taxon>Fungi incertae sedis</taxon>
        <taxon>Mucoromycota</taxon>
        <taxon>Glomeromycotina</taxon>
        <taxon>Glomeromycetes</taxon>
        <taxon>Diversisporales</taxon>
        <taxon>Gigasporaceae</taxon>
        <taxon>Scutellospora</taxon>
    </lineage>
</organism>
<dbReference type="Proteomes" id="UP000789860">
    <property type="component" value="Unassembled WGS sequence"/>
</dbReference>
<evidence type="ECO:0000313" key="2">
    <source>
        <dbReference type="Proteomes" id="UP000789860"/>
    </source>
</evidence>
<sequence length="90" mass="10506">MEEIPNKFHYYYFQADKELSRHPLLIKVEELTKIPKTYLVGGAVSLAFLLIFFNILGELLSDIVGWLYPAYASFQAIEGKTDKAQWLTYW</sequence>
<dbReference type="EMBL" id="CAJVPM010011790">
    <property type="protein sequence ID" value="CAG8583667.1"/>
    <property type="molecule type" value="Genomic_DNA"/>
</dbReference>
<evidence type="ECO:0000313" key="1">
    <source>
        <dbReference type="EMBL" id="CAG8583667.1"/>
    </source>
</evidence>
<proteinExistence type="predicted"/>
<comment type="caution">
    <text evidence="1">The sequence shown here is derived from an EMBL/GenBank/DDBJ whole genome shotgun (WGS) entry which is preliminary data.</text>
</comment>
<reference evidence="1" key="1">
    <citation type="submission" date="2021-06" db="EMBL/GenBank/DDBJ databases">
        <authorList>
            <person name="Kallberg Y."/>
            <person name="Tangrot J."/>
            <person name="Rosling A."/>
        </authorList>
    </citation>
    <scope>NUCLEOTIDE SEQUENCE</scope>
    <source>
        <strain evidence="1">AU212A</strain>
    </source>
</reference>
<gene>
    <name evidence="1" type="ORF">SCALOS_LOCUS6306</name>
</gene>
<keyword evidence="2" id="KW-1185">Reference proteome</keyword>
<name>A0ACA9ME41_9GLOM</name>
<accession>A0ACA9ME41</accession>